<organism evidence="4 5">
    <name type="scientific">Thermovenabulum gondwanense</name>
    <dbReference type="NCBI Taxonomy" id="520767"/>
    <lineage>
        <taxon>Bacteria</taxon>
        <taxon>Bacillati</taxon>
        <taxon>Bacillota</taxon>
        <taxon>Clostridia</taxon>
        <taxon>Thermosediminibacterales</taxon>
        <taxon>Thermosediminibacteraceae</taxon>
        <taxon>Thermovenabulum</taxon>
    </lineage>
</organism>
<dbReference type="EMBL" id="LOHZ01000015">
    <property type="protein sequence ID" value="KYO68643.1"/>
    <property type="molecule type" value="Genomic_DNA"/>
</dbReference>
<keyword evidence="4" id="KW-0456">Lyase</keyword>
<dbReference type="InterPro" id="IPR004839">
    <property type="entry name" value="Aminotransferase_I/II_large"/>
</dbReference>
<dbReference type="Gene3D" id="3.40.640.10">
    <property type="entry name" value="Type I PLP-dependent aspartate aminotransferase-like (Major domain)"/>
    <property type="match status" value="1"/>
</dbReference>
<dbReference type="AlphaFoldDB" id="A0A162N0R8"/>
<evidence type="ECO:0000313" key="4">
    <source>
        <dbReference type="EMBL" id="KYO68643.1"/>
    </source>
</evidence>
<dbReference type="Pfam" id="PF00155">
    <property type="entry name" value="Aminotran_1_2"/>
    <property type="match status" value="1"/>
</dbReference>
<evidence type="ECO:0000256" key="1">
    <source>
        <dbReference type="ARBA" id="ARBA00001933"/>
    </source>
</evidence>
<dbReference type="STRING" id="520767.ATZ99_01520"/>
<proteinExistence type="predicted"/>
<dbReference type="Gene3D" id="3.90.1150.10">
    <property type="entry name" value="Aspartate Aminotransferase, domain 1"/>
    <property type="match status" value="1"/>
</dbReference>
<dbReference type="GO" id="GO:0048472">
    <property type="term" value="F:threonine-phosphate decarboxylase activity"/>
    <property type="evidence" value="ECO:0007669"/>
    <property type="project" value="UniProtKB-EC"/>
</dbReference>
<dbReference type="PANTHER" id="PTHR42885">
    <property type="entry name" value="HISTIDINOL-PHOSPHATE AMINOTRANSFERASE-RELATED"/>
    <property type="match status" value="1"/>
</dbReference>
<dbReference type="GO" id="GO:0030170">
    <property type="term" value="F:pyridoxal phosphate binding"/>
    <property type="evidence" value="ECO:0007669"/>
    <property type="project" value="InterPro"/>
</dbReference>
<evidence type="ECO:0000313" key="5">
    <source>
        <dbReference type="Proteomes" id="UP000075737"/>
    </source>
</evidence>
<keyword evidence="2" id="KW-0663">Pyridoxal phosphate</keyword>
<gene>
    <name evidence="4" type="primary">cobD_2</name>
    <name evidence="4" type="ORF">ATZ99_01520</name>
</gene>
<dbReference type="RefSeq" id="WP_222927047.1">
    <property type="nucleotide sequence ID" value="NZ_LOHZ01000015.1"/>
</dbReference>
<dbReference type="Proteomes" id="UP000075737">
    <property type="component" value="Unassembled WGS sequence"/>
</dbReference>
<dbReference type="SUPFAM" id="SSF53383">
    <property type="entry name" value="PLP-dependent transferases"/>
    <property type="match status" value="1"/>
</dbReference>
<dbReference type="InterPro" id="IPR015422">
    <property type="entry name" value="PyrdxlP-dep_Trfase_small"/>
</dbReference>
<accession>A0A162N0R8</accession>
<comment type="caution">
    <text evidence="4">The sequence shown here is derived from an EMBL/GenBank/DDBJ whole genome shotgun (WGS) entry which is preliminary data.</text>
</comment>
<dbReference type="InterPro" id="IPR015421">
    <property type="entry name" value="PyrdxlP-dep_Trfase_major"/>
</dbReference>
<dbReference type="PATRIC" id="fig|520767.4.peg.159"/>
<reference evidence="4 5" key="1">
    <citation type="submission" date="2015-12" db="EMBL/GenBank/DDBJ databases">
        <title>Draft genome of Thermovenabulum gondwanense isolated from a red thermophilic microbial mat colonisisng an outflow channel of a bore well.</title>
        <authorList>
            <person name="Patel B.K."/>
        </authorList>
    </citation>
    <scope>NUCLEOTIDE SEQUENCE [LARGE SCALE GENOMIC DNA]</scope>
    <source>
        <strain evidence="4 5">R270</strain>
    </source>
</reference>
<keyword evidence="5" id="KW-1185">Reference proteome</keyword>
<evidence type="ECO:0000256" key="2">
    <source>
        <dbReference type="ARBA" id="ARBA00022898"/>
    </source>
</evidence>
<feature type="domain" description="Aminotransferase class I/classII large" evidence="3">
    <location>
        <begin position="25"/>
        <end position="348"/>
    </location>
</feature>
<dbReference type="PANTHER" id="PTHR42885:SF1">
    <property type="entry name" value="THREONINE-PHOSPHATE DECARBOXYLASE"/>
    <property type="match status" value="1"/>
</dbReference>
<evidence type="ECO:0000259" key="3">
    <source>
        <dbReference type="Pfam" id="PF00155"/>
    </source>
</evidence>
<dbReference type="InterPro" id="IPR015424">
    <property type="entry name" value="PyrdxlP-dep_Trfase"/>
</dbReference>
<comment type="cofactor">
    <cofactor evidence="1">
        <name>pyridoxal 5'-phosphate</name>
        <dbReference type="ChEBI" id="CHEBI:597326"/>
    </cofactor>
</comment>
<sequence length="354" mass="41542">MIFKISGREERINIHGGDIYSYDRDLIDFSSNINPLGIMEGLEEYLSKNLKKLSLYPDIKYRRLKKNIADYLNINEDEVIIGNGAVEIINNMILMFNRVVVFVPCFSEYILRTVVLGKNILKLSLDEEFRVKSSVLPKILKKGDLLILGNPNNPTGLRIEKQELIKIAKIVEDKEAFLLLDEAFYEFCEEDYDSIKLFYNSKNVCIIRAATKFFALPGIRLGYAFANKDFVKTYLQYELPWNVNSIAEAAADYIFKNRDYIIKSKNYIKQQREMMYKHLSKIKDVKVFRTNCNFFLLKLLKYDEEYVFERLLEKNILIRKCSNFEGLDKSYIRVAVKKEEENTKLIEGLKKCFE</sequence>
<protein>
    <submittedName>
        <fullName evidence="4">Threonine-phosphate decarboxylase</fullName>
        <ecNumber evidence="4">4.1.1.81</ecNumber>
    </submittedName>
</protein>
<dbReference type="EC" id="4.1.1.81" evidence="4"/>
<dbReference type="CDD" id="cd00609">
    <property type="entry name" value="AAT_like"/>
    <property type="match status" value="1"/>
</dbReference>
<name>A0A162N0R8_9FIRM</name>